<dbReference type="Gene3D" id="3.40.50.1820">
    <property type="entry name" value="alpha/beta hydrolase"/>
    <property type="match status" value="1"/>
</dbReference>
<dbReference type="SUPFAM" id="SSF53474">
    <property type="entry name" value="alpha/beta-Hydrolases"/>
    <property type="match status" value="1"/>
</dbReference>
<organism evidence="2 3">
    <name type="scientific">Saccharothrix australiensis</name>
    <dbReference type="NCBI Taxonomy" id="2072"/>
    <lineage>
        <taxon>Bacteria</taxon>
        <taxon>Bacillati</taxon>
        <taxon>Actinomycetota</taxon>
        <taxon>Actinomycetes</taxon>
        <taxon>Pseudonocardiales</taxon>
        <taxon>Pseudonocardiaceae</taxon>
        <taxon>Saccharothrix</taxon>
    </lineage>
</organism>
<dbReference type="InterPro" id="IPR022742">
    <property type="entry name" value="Hydrolase_4"/>
</dbReference>
<dbReference type="Proteomes" id="UP000282084">
    <property type="component" value="Unassembled WGS sequence"/>
</dbReference>
<proteinExistence type="predicted"/>
<evidence type="ECO:0000313" key="3">
    <source>
        <dbReference type="Proteomes" id="UP000282084"/>
    </source>
</evidence>
<dbReference type="OrthoDB" id="3366509at2"/>
<reference evidence="2 3" key="1">
    <citation type="submission" date="2018-10" db="EMBL/GenBank/DDBJ databases">
        <title>Sequencing the genomes of 1000 actinobacteria strains.</title>
        <authorList>
            <person name="Klenk H.-P."/>
        </authorList>
    </citation>
    <scope>NUCLEOTIDE SEQUENCE [LARGE SCALE GENOMIC DNA]</scope>
    <source>
        <strain evidence="2 3">DSM 43800</strain>
    </source>
</reference>
<name>A0A495W6M1_9PSEU</name>
<keyword evidence="2" id="KW-0645">Protease</keyword>
<feature type="domain" description="Serine aminopeptidase S33" evidence="1">
    <location>
        <begin position="13"/>
        <end position="131"/>
    </location>
</feature>
<dbReference type="RefSeq" id="WP_121007892.1">
    <property type="nucleotide sequence ID" value="NZ_RBXO01000001.1"/>
</dbReference>
<sequence>MEPAIDVLAPAGPVRAVVLLLHGGSTEHYGRVHRLAPPYLRMVPFGLAVRRRGDGVAAWLLRHRYRGWNAPHLHPVVDARRALARIRREHPGVPVVLVGHSMGGRTALRVADEAGVVAVCALAPWVEDDEPYRHLAGRSVLIAHGDRDRDTDPDGSRRYALLAGGVSDRVARFSVRGGGHTMLHRARDWTRLVTDFVAGELGDGPVAPYLAAAMREPASRDMAVPL</sequence>
<accession>A0A495W6M1</accession>
<dbReference type="AlphaFoldDB" id="A0A495W6M1"/>
<dbReference type="EMBL" id="RBXO01000001">
    <property type="protein sequence ID" value="RKT56303.1"/>
    <property type="molecule type" value="Genomic_DNA"/>
</dbReference>
<keyword evidence="2" id="KW-0031">Aminopeptidase</keyword>
<dbReference type="Pfam" id="PF12146">
    <property type="entry name" value="Hydrolase_4"/>
    <property type="match status" value="1"/>
</dbReference>
<protein>
    <submittedName>
        <fullName evidence="2">Serine aminopeptidase S33 family</fullName>
    </submittedName>
</protein>
<gene>
    <name evidence="2" type="ORF">C8E97_4998</name>
</gene>
<evidence type="ECO:0000259" key="1">
    <source>
        <dbReference type="Pfam" id="PF12146"/>
    </source>
</evidence>
<dbReference type="GO" id="GO:0004177">
    <property type="term" value="F:aminopeptidase activity"/>
    <property type="evidence" value="ECO:0007669"/>
    <property type="project" value="UniProtKB-KW"/>
</dbReference>
<comment type="caution">
    <text evidence="2">The sequence shown here is derived from an EMBL/GenBank/DDBJ whole genome shotgun (WGS) entry which is preliminary data.</text>
</comment>
<evidence type="ECO:0000313" key="2">
    <source>
        <dbReference type="EMBL" id="RKT56303.1"/>
    </source>
</evidence>
<keyword evidence="3" id="KW-1185">Reference proteome</keyword>
<keyword evidence="2" id="KW-0378">Hydrolase</keyword>
<dbReference type="InterPro" id="IPR029058">
    <property type="entry name" value="AB_hydrolase_fold"/>
</dbReference>